<keyword evidence="3" id="KW-1185">Reference proteome</keyword>
<organism evidence="2 3">
    <name type="scientific">Trichonephila clavata</name>
    <name type="common">Joro spider</name>
    <name type="synonym">Nephila clavata</name>
    <dbReference type="NCBI Taxonomy" id="2740835"/>
    <lineage>
        <taxon>Eukaryota</taxon>
        <taxon>Metazoa</taxon>
        <taxon>Ecdysozoa</taxon>
        <taxon>Arthropoda</taxon>
        <taxon>Chelicerata</taxon>
        <taxon>Arachnida</taxon>
        <taxon>Araneae</taxon>
        <taxon>Araneomorphae</taxon>
        <taxon>Entelegynae</taxon>
        <taxon>Araneoidea</taxon>
        <taxon>Nephilidae</taxon>
        <taxon>Trichonephila</taxon>
    </lineage>
</organism>
<gene>
    <name evidence="2" type="primary">AVEN_178487_1</name>
    <name evidence="2" type="ORF">TNCT_274181</name>
</gene>
<feature type="compositionally biased region" description="Polar residues" evidence="1">
    <location>
        <begin position="109"/>
        <end position="119"/>
    </location>
</feature>
<proteinExistence type="predicted"/>
<dbReference type="OrthoDB" id="6447011at2759"/>
<dbReference type="EMBL" id="BMAO01033878">
    <property type="protein sequence ID" value="GFQ92465.1"/>
    <property type="molecule type" value="Genomic_DNA"/>
</dbReference>
<feature type="compositionally biased region" description="Basic and acidic residues" evidence="1">
    <location>
        <begin position="172"/>
        <end position="183"/>
    </location>
</feature>
<sequence>MSTFHTLSPEFGNIITKRKVITKRRVDLVKFWKIITKRKVITRRRVELLPVGGSPKKPEIGPQERQTVPPAERVQTRSMTRRGPQPSPSSSSELILPVSPASRGPQPCPTTTEPTSSGPVASRGKETRCPVSVTARAPALADKKIEAPELLQPSCNRYNLRPRKKLSAIDSPKSRGDKKDHLSKSRRRVQKELPTVEGDLISGSPENCKFMCNDPKICPLTYLDDFTSTLGNPTASSSELQASEVQSLFTGKIKTIWTSPPEYAWYDAKCQGLSLQCTCSRLAQTTLPRLRTGHIKSLIFNGSEKTYASCRCSAMASHIIACIDASVGQLLNVGGCF</sequence>
<feature type="compositionally biased region" description="Low complexity" evidence="1">
    <location>
        <begin position="88"/>
        <end position="100"/>
    </location>
</feature>
<accession>A0A8X6KZQ7</accession>
<dbReference type="Proteomes" id="UP000887116">
    <property type="component" value="Unassembled WGS sequence"/>
</dbReference>
<comment type="caution">
    <text evidence="2">The sequence shown here is derived from an EMBL/GenBank/DDBJ whole genome shotgun (WGS) entry which is preliminary data.</text>
</comment>
<evidence type="ECO:0000256" key="1">
    <source>
        <dbReference type="SAM" id="MobiDB-lite"/>
    </source>
</evidence>
<dbReference type="AlphaFoldDB" id="A0A8X6KZQ7"/>
<name>A0A8X6KZQ7_TRICU</name>
<evidence type="ECO:0000313" key="3">
    <source>
        <dbReference type="Proteomes" id="UP000887116"/>
    </source>
</evidence>
<reference evidence="2" key="1">
    <citation type="submission" date="2020-07" db="EMBL/GenBank/DDBJ databases">
        <title>Multicomponent nature underlies the extraordinary mechanical properties of spider dragline silk.</title>
        <authorList>
            <person name="Kono N."/>
            <person name="Nakamura H."/>
            <person name="Mori M."/>
            <person name="Yoshida Y."/>
            <person name="Ohtoshi R."/>
            <person name="Malay A.D."/>
            <person name="Moran D.A.P."/>
            <person name="Tomita M."/>
            <person name="Numata K."/>
            <person name="Arakawa K."/>
        </authorList>
    </citation>
    <scope>NUCLEOTIDE SEQUENCE</scope>
</reference>
<protein>
    <submittedName>
        <fullName evidence="2">RNase H domain-containing protein</fullName>
    </submittedName>
</protein>
<evidence type="ECO:0000313" key="2">
    <source>
        <dbReference type="EMBL" id="GFQ92465.1"/>
    </source>
</evidence>
<feature type="region of interest" description="Disordered" evidence="1">
    <location>
        <begin position="50"/>
        <end position="130"/>
    </location>
</feature>
<feature type="region of interest" description="Disordered" evidence="1">
    <location>
        <begin position="156"/>
        <end position="193"/>
    </location>
</feature>